<keyword evidence="4" id="KW-1185">Reference proteome</keyword>
<sequence>MYILQDSLFTLQELLEMESNDRFSIFFKELDLRPYAAMLKSKSPQGAQGHSREAILRALLIAPLEGYFTFTALHRRLDSDISFRYRCGFSLEDKAPSISTLSRTFRQLTDQGLLDQLFNDLVQRCWDEGIIDGTTIAIDSTAIDAYEKKRPKSRCQQKDEASWGAKRDSFGNLLTWFGYKAHLAVDTASELPVAIEVTPAHITDGEIGPSLVEKAAQSVSFTYVTGDAGYDQKRNYEVVKAHGAQAIIPLNLRNEKEPPSGFSSIGTPRCSMGYDMTYWGTDGSHLKFRCPHATGHVECPHGTTWCSPSNYGMVKKVDVDQDVRRFSQPHRGTRHWNETYKQRSSVERVNSRMKDHLTSDDLHVRKLKKVTTYIILNAIVLLASSLAAKRTIAQNAA</sequence>
<feature type="domain" description="Transposase IS4-like" evidence="1">
    <location>
        <begin position="134"/>
        <end position="382"/>
    </location>
</feature>
<organism evidence="3 4">
    <name type="scientific">Aureibacillus halotolerans</name>
    <dbReference type="NCBI Taxonomy" id="1508390"/>
    <lineage>
        <taxon>Bacteria</taxon>
        <taxon>Bacillati</taxon>
        <taxon>Bacillota</taxon>
        <taxon>Bacilli</taxon>
        <taxon>Bacillales</taxon>
        <taxon>Bacillaceae</taxon>
        <taxon>Aureibacillus</taxon>
    </lineage>
</organism>
<gene>
    <name evidence="3" type="ORF">EV213_10535</name>
</gene>
<protein>
    <submittedName>
        <fullName evidence="3">IS4 family transposase</fullName>
    </submittedName>
</protein>
<dbReference type="GO" id="GO:0006313">
    <property type="term" value="P:DNA transposition"/>
    <property type="evidence" value="ECO:0007669"/>
    <property type="project" value="InterPro"/>
</dbReference>
<accession>A0A4R6UC94</accession>
<dbReference type="RefSeq" id="WP_133579899.1">
    <property type="nucleotide sequence ID" value="NZ_SNYJ01000005.1"/>
</dbReference>
<comment type="caution">
    <text evidence="3">The sequence shown here is derived from an EMBL/GenBank/DDBJ whole genome shotgun (WGS) entry which is preliminary data.</text>
</comment>
<dbReference type="OrthoDB" id="5751230at2"/>
<dbReference type="AlphaFoldDB" id="A0A4R6UC94"/>
<dbReference type="Pfam" id="PF01609">
    <property type="entry name" value="DDE_Tnp_1"/>
    <property type="match status" value="1"/>
</dbReference>
<proteinExistence type="predicted"/>
<feature type="domain" description="Transposase InsH N-terminal" evidence="2">
    <location>
        <begin position="19"/>
        <end position="105"/>
    </location>
</feature>
<dbReference type="GO" id="GO:0004803">
    <property type="term" value="F:transposase activity"/>
    <property type="evidence" value="ECO:0007669"/>
    <property type="project" value="InterPro"/>
</dbReference>
<dbReference type="EMBL" id="SNYJ01000005">
    <property type="protein sequence ID" value="TDQ40694.1"/>
    <property type="molecule type" value="Genomic_DNA"/>
</dbReference>
<evidence type="ECO:0000259" key="1">
    <source>
        <dbReference type="Pfam" id="PF01609"/>
    </source>
</evidence>
<reference evidence="3 4" key="1">
    <citation type="submission" date="2019-03" db="EMBL/GenBank/DDBJ databases">
        <title>Genomic Encyclopedia of Type Strains, Phase IV (KMG-IV): sequencing the most valuable type-strain genomes for metagenomic binning, comparative biology and taxonomic classification.</title>
        <authorList>
            <person name="Goeker M."/>
        </authorList>
    </citation>
    <scope>NUCLEOTIDE SEQUENCE [LARGE SCALE GENOMIC DNA]</scope>
    <source>
        <strain evidence="3 4">DSM 28697</strain>
    </source>
</reference>
<evidence type="ECO:0000259" key="2">
    <source>
        <dbReference type="Pfam" id="PF05598"/>
    </source>
</evidence>
<evidence type="ECO:0000313" key="4">
    <source>
        <dbReference type="Proteomes" id="UP000295632"/>
    </source>
</evidence>
<dbReference type="Proteomes" id="UP000295632">
    <property type="component" value="Unassembled WGS sequence"/>
</dbReference>
<dbReference type="PANTHER" id="PTHR33408">
    <property type="entry name" value="TRANSPOSASE"/>
    <property type="match status" value="1"/>
</dbReference>
<name>A0A4R6UC94_9BACI</name>
<dbReference type="InterPro" id="IPR002559">
    <property type="entry name" value="Transposase_11"/>
</dbReference>
<dbReference type="GO" id="GO:0003677">
    <property type="term" value="F:DNA binding"/>
    <property type="evidence" value="ECO:0007669"/>
    <property type="project" value="InterPro"/>
</dbReference>
<dbReference type="InterPro" id="IPR008490">
    <property type="entry name" value="Transposase_InsH_N"/>
</dbReference>
<evidence type="ECO:0000313" key="3">
    <source>
        <dbReference type="EMBL" id="TDQ40694.1"/>
    </source>
</evidence>
<dbReference type="Pfam" id="PF05598">
    <property type="entry name" value="DUF772"/>
    <property type="match status" value="1"/>
</dbReference>